<organism evidence="3 4">
    <name type="scientific">Paraburkholderia lacunae</name>
    <dbReference type="NCBI Taxonomy" id="2211104"/>
    <lineage>
        <taxon>Bacteria</taxon>
        <taxon>Pseudomonadati</taxon>
        <taxon>Pseudomonadota</taxon>
        <taxon>Betaproteobacteria</taxon>
        <taxon>Burkholderiales</taxon>
        <taxon>Burkholderiaceae</taxon>
        <taxon>Paraburkholderia</taxon>
    </lineage>
</organism>
<dbReference type="PANTHER" id="PTHR36571">
    <property type="entry name" value="PROTEIN YGIW"/>
    <property type="match status" value="1"/>
</dbReference>
<dbReference type="RefSeq" id="WP_115100187.1">
    <property type="nucleotide sequence ID" value="NZ_QHKS01000004.1"/>
</dbReference>
<keyword evidence="4" id="KW-1185">Reference proteome</keyword>
<protein>
    <submittedName>
        <fullName evidence="3">Uncharacterized protein</fullName>
    </submittedName>
</protein>
<reference evidence="4" key="1">
    <citation type="submission" date="2018-05" db="EMBL/GenBank/DDBJ databases">
        <authorList>
            <person name="Feng T."/>
        </authorList>
    </citation>
    <scope>NUCLEOTIDE SEQUENCE [LARGE SCALE GENOMIC DNA]</scope>
    <source>
        <strain evidence="4">S27</strain>
    </source>
</reference>
<sequence>MNKTIIACLLAAPAIAAYAQYTGPGAEAAATTVKQLLDAGKDDQHVVLRGHLVKRVSDEQYRFADNTGQVLVKIDHKRWPAGQPVSDASTVELTGKYDKEFVGTSTVKVDEIKVIQ</sequence>
<dbReference type="Proteomes" id="UP000254875">
    <property type="component" value="Unassembled WGS sequence"/>
</dbReference>
<dbReference type="PANTHER" id="PTHR36571:SF1">
    <property type="entry name" value="PROTEIN YGIW"/>
    <property type="match status" value="1"/>
</dbReference>
<evidence type="ECO:0000313" key="4">
    <source>
        <dbReference type="Proteomes" id="UP000254875"/>
    </source>
</evidence>
<name>A0A370NCU6_9BURK</name>
<feature type="signal peptide" evidence="2">
    <location>
        <begin position="1"/>
        <end position="19"/>
    </location>
</feature>
<dbReference type="AlphaFoldDB" id="A0A370NCU6"/>
<dbReference type="InterPro" id="IPR005220">
    <property type="entry name" value="CarO-like"/>
</dbReference>
<proteinExistence type="predicted"/>
<dbReference type="OrthoDB" id="6650354at2"/>
<gene>
    <name evidence="3" type="ORF">DLM46_07825</name>
</gene>
<keyword evidence="1 2" id="KW-0732">Signal</keyword>
<comment type="caution">
    <text evidence="3">The sequence shown here is derived from an EMBL/GenBank/DDBJ whole genome shotgun (WGS) entry which is preliminary data.</text>
</comment>
<dbReference type="InterPro" id="IPR036700">
    <property type="entry name" value="BOBF_sf"/>
</dbReference>
<feature type="chain" id="PRO_5016911534" evidence="2">
    <location>
        <begin position="20"/>
        <end position="116"/>
    </location>
</feature>
<dbReference type="NCBIfam" id="NF033674">
    <property type="entry name" value="stress_OB_fold"/>
    <property type="match status" value="1"/>
</dbReference>
<dbReference type="Pfam" id="PF04076">
    <property type="entry name" value="BOF"/>
    <property type="match status" value="1"/>
</dbReference>
<accession>A0A370NCU6</accession>
<evidence type="ECO:0000256" key="2">
    <source>
        <dbReference type="SAM" id="SignalP"/>
    </source>
</evidence>
<dbReference type="SUPFAM" id="SSF101756">
    <property type="entry name" value="Hypothetical protein YgiW"/>
    <property type="match status" value="1"/>
</dbReference>
<evidence type="ECO:0000256" key="1">
    <source>
        <dbReference type="ARBA" id="ARBA00022729"/>
    </source>
</evidence>
<evidence type="ECO:0000313" key="3">
    <source>
        <dbReference type="EMBL" id="RDK03426.1"/>
    </source>
</evidence>
<dbReference type="Gene3D" id="2.40.50.200">
    <property type="entry name" value="Bacterial OB-fold"/>
    <property type="match status" value="1"/>
</dbReference>
<dbReference type="EMBL" id="QHKS01000004">
    <property type="protein sequence ID" value="RDK03426.1"/>
    <property type="molecule type" value="Genomic_DNA"/>
</dbReference>